<evidence type="ECO:0000256" key="7">
    <source>
        <dbReference type="HAMAP-Rule" id="MF_01200"/>
    </source>
</evidence>
<evidence type="ECO:0000256" key="5">
    <source>
        <dbReference type="ARBA" id="ARBA00023239"/>
    </source>
</evidence>
<dbReference type="NCBIfam" id="TIGR01740">
    <property type="entry name" value="pyrF"/>
    <property type="match status" value="1"/>
</dbReference>
<evidence type="ECO:0000313" key="11">
    <source>
        <dbReference type="Proteomes" id="UP001596113"/>
    </source>
</evidence>
<keyword evidence="5 7" id="KW-0456">Lyase</keyword>
<comment type="catalytic activity">
    <reaction evidence="6 7 8">
        <text>orotidine 5'-phosphate + H(+) = UMP + CO2</text>
        <dbReference type="Rhea" id="RHEA:11596"/>
        <dbReference type="ChEBI" id="CHEBI:15378"/>
        <dbReference type="ChEBI" id="CHEBI:16526"/>
        <dbReference type="ChEBI" id="CHEBI:57538"/>
        <dbReference type="ChEBI" id="CHEBI:57865"/>
        <dbReference type="EC" id="4.1.1.23"/>
    </reaction>
</comment>
<dbReference type="HAMAP" id="MF_01200_B">
    <property type="entry name" value="OMPdecase_type1_B"/>
    <property type="match status" value="1"/>
</dbReference>
<proteinExistence type="inferred from homology"/>
<accession>A0ABW0HVJ5</accession>
<dbReference type="PANTHER" id="PTHR32119:SF2">
    <property type="entry name" value="OROTIDINE 5'-PHOSPHATE DECARBOXYLASE"/>
    <property type="match status" value="1"/>
</dbReference>
<dbReference type="InterPro" id="IPR011060">
    <property type="entry name" value="RibuloseP-bd_barrel"/>
</dbReference>
<comment type="subunit">
    <text evidence="7">Homodimer.</text>
</comment>
<dbReference type="EMBL" id="JBHSMI010000020">
    <property type="protein sequence ID" value="MFC5403087.1"/>
    <property type="molecule type" value="Genomic_DNA"/>
</dbReference>
<evidence type="ECO:0000313" key="10">
    <source>
        <dbReference type="EMBL" id="MFC5403087.1"/>
    </source>
</evidence>
<dbReference type="InterPro" id="IPR014732">
    <property type="entry name" value="OMPdecase"/>
</dbReference>
<dbReference type="InterPro" id="IPR001754">
    <property type="entry name" value="OMPdeCOase_dom"/>
</dbReference>
<name>A0ABW0HVJ5_9BACL</name>
<feature type="binding site" evidence="7">
    <location>
        <position position="42"/>
    </location>
    <ligand>
        <name>substrate</name>
    </ligand>
</feature>
<organism evidence="10 11">
    <name type="scientific">Cohnella soli</name>
    <dbReference type="NCBI Taxonomy" id="425005"/>
    <lineage>
        <taxon>Bacteria</taxon>
        <taxon>Bacillati</taxon>
        <taxon>Bacillota</taxon>
        <taxon>Bacilli</taxon>
        <taxon>Bacillales</taxon>
        <taxon>Paenibacillaceae</taxon>
        <taxon>Cohnella</taxon>
    </lineage>
</organism>
<evidence type="ECO:0000256" key="3">
    <source>
        <dbReference type="ARBA" id="ARBA00022793"/>
    </source>
</evidence>
<evidence type="ECO:0000259" key="9">
    <source>
        <dbReference type="SMART" id="SM00934"/>
    </source>
</evidence>
<evidence type="ECO:0000256" key="8">
    <source>
        <dbReference type="RuleBase" id="RU000512"/>
    </source>
</evidence>
<feature type="active site" description="Proton donor" evidence="7">
    <location>
        <position position="71"/>
    </location>
</feature>
<dbReference type="NCBIfam" id="NF001273">
    <property type="entry name" value="PRK00230.1"/>
    <property type="match status" value="1"/>
</dbReference>
<feature type="binding site" evidence="7">
    <location>
        <position position="205"/>
    </location>
    <ligand>
        <name>substrate</name>
    </ligand>
</feature>
<evidence type="ECO:0000256" key="2">
    <source>
        <dbReference type="ARBA" id="ARBA00004861"/>
    </source>
</evidence>
<dbReference type="PROSITE" id="PS00156">
    <property type="entry name" value="OMPDECASE"/>
    <property type="match status" value="1"/>
</dbReference>
<protein>
    <recommendedName>
        <fullName evidence="7">Orotidine 5'-phosphate decarboxylase</fullName>
        <ecNumber evidence="7">4.1.1.23</ecNumber>
    </recommendedName>
    <alternativeName>
        <fullName evidence="7">OMP decarboxylase</fullName>
        <shortName evidence="7">OMPDCase</shortName>
        <shortName evidence="7">OMPdecase</shortName>
    </alternativeName>
</protein>
<keyword evidence="4 7" id="KW-0665">Pyrimidine biosynthesis</keyword>
<evidence type="ECO:0000256" key="1">
    <source>
        <dbReference type="ARBA" id="ARBA00002356"/>
    </source>
</evidence>
<comment type="similarity">
    <text evidence="7">Belongs to the OMP decarboxylase family. Type 1 subfamily.</text>
</comment>
<dbReference type="SUPFAM" id="SSF51366">
    <property type="entry name" value="Ribulose-phoshate binding barrel"/>
    <property type="match status" value="1"/>
</dbReference>
<comment type="pathway">
    <text evidence="2 7 8">Pyrimidine metabolism; UMP biosynthesis via de novo pathway; UMP from orotate: step 2/2.</text>
</comment>
<feature type="binding site" evidence="7">
    <location>
        <position position="225"/>
    </location>
    <ligand>
        <name>substrate</name>
    </ligand>
</feature>
<dbReference type="InterPro" id="IPR047596">
    <property type="entry name" value="OMPdecase_bac"/>
</dbReference>
<feature type="binding site" evidence="7">
    <location>
        <position position="196"/>
    </location>
    <ligand>
        <name>substrate</name>
    </ligand>
</feature>
<gene>
    <name evidence="7 10" type="primary">pyrF</name>
    <name evidence="10" type="ORF">ACFPOF_10125</name>
</gene>
<feature type="domain" description="Orotidine 5'-phosphate decarboxylase" evidence="9">
    <location>
        <begin position="14"/>
        <end position="241"/>
    </location>
</feature>
<keyword evidence="3 7" id="KW-0210">Decarboxylase</keyword>
<dbReference type="InterPro" id="IPR013785">
    <property type="entry name" value="Aldolase_TIM"/>
</dbReference>
<comment type="caution">
    <text evidence="10">The sequence shown here is derived from an EMBL/GenBank/DDBJ whole genome shotgun (WGS) entry which is preliminary data.</text>
</comment>
<keyword evidence="11" id="KW-1185">Reference proteome</keyword>
<dbReference type="RefSeq" id="WP_378132119.1">
    <property type="nucleotide sequence ID" value="NZ_JBHSMI010000020.1"/>
</dbReference>
<comment type="function">
    <text evidence="1 7">Catalyzes the decarboxylation of orotidine 5'-monophosphate (OMP) to uridine 5'-monophosphate (UMP).</text>
</comment>
<dbReference type="SMART" id="SM00934">
    <property type="entry name" value="OMPdecase"/>
    <property type="match status" value="1"/>
</dbReference>
<dbReference type="Proteomes" id="UP001596113">
    <property type="component" value="Unassembled WGS sequence"/>
</dbReference>
<dbReference type="GO" id="GO:0004590">
    <property type="term" value="F:orotidine-5'-phosphate decarboxylase activity"/>
    <property type="evidence" value="ECO:0007669"/>
    <property type="project" value="UniProtKB-EC"/>
</dbReference>
<feature type="binding site" evidence="7">
    <location>
        <position position="226"/>
    </location>
    <ligand>
        <name>substrate</name>
    </ligand>
</feature>
<dbReference type="InterPro" id="IPR018089">
    <property type="entry name" value="OMPdecase_AS"/>
</dbReference>
<evidence type="ECO:0000256" key="4">
    <source>
        <dbReference type="ARBA" id="ARBA00022975"/>
    </source>
</evidence>
<sequence>MSMTVLTREQAASKIMVALDKPDAEAALALAASLQGTGCWMKVGMELYYAAGPSVVRELKARGFRVFLDVKMHDIPNTVRGGARSIAKLGVDLFNVHGAGGITMMRAAVEGVKEAVESGDAANSPIVIAVTQLTSTSQSVLNDQIGIAGTIEDAVVRYARHAREAGLQGVVASPLEVAAIKAACGGDFLTVTPGIRPAGAETGDQSRITTPRDAVAGGTDYLVIGRPITGASNPAEALDNILKEMTES</sequence>
<dbReference type="PANTHER" id="PTHR32119">
    <property type="entry name" value="OROTIDINE 5'-PHOSPHATE DECARBOXYLASE"/>
    <property type="match status" value="1"/>
</dbReference>
<dbReference type="CDD" id="cd04725">
    <property type="entry name" value="OMP_decarboxylase_like"/>
    <property type="match status" value="1"/>
</dbReference>
<evidence type="ECO:0000256" key="6">
    <source>
        <dbReference type="ARBA" id="ARBA00049157"/>
    </source>
</evidence>
<dbReference type="Gene3D" id="3.20.20.70">
    <property type="entry name" value="Aldolase class I"/>
    <property type="match status" value="1"/>
</dbReference>
<feature type="binding site" evidence="7">
    <location>
        <begin position="69"/>
        <end position="78"/>
    </location>
    <ligand>
        <name>substrate</name>
    </ligand>
</feature>
<feature type="binding site" evidence="7">
    <location>
        <position position="20"/>
    </location>
    <ligand>
        <name>substrate</name>
    </ligand>
</feature>
<feature type="binding site" evidence="7">
    <location>
        <position position="134"/>
    </location>
    <ligand>
        <name>substrate</name>
    </ligand>
</feature>
<dbReference type="Pfam" id="PF00215">
    <property type="entry name" value="OMPdecase"/>
    <property type="match status" value="1"/>
</dbReference>
<dbReference type="EC" id="4.1.1.23" evidence="7"/>
<reference evidence="11" key="1">
    <citation type="journal article" date="2019" name="Int. J. Syst. Evol. Microbiol.">
        <title>The Global Catalogue of Microorganisms (GCM) 10K type strain sequencing project: providing services to taxonomists for standard genome sequencing and annotation.</title>
        <authorList>
            <consortium name="The Broad Institute Genomics Platform"/>
            <consortium name="The Broad Institute Genome Sequencing Center for Infectious Disease"/>
            <person name="Wu L."/>
            <person name="Ma J."/>
        </authorList>
    </citation>
    <scope>NUCLEOTIDE SEQUENCE [LARGE SCALE GENOMIC DNA]</scope>
    <source>
        <strain evidence="11">CGMCC 1.18575</strain>
    </source>
</reference>